<dbReference type="InterPro" id="IPR031100">
    <property type="entry name" value="LOG_fam"/>
</dbReference>
<dbReference type="SUPFAM" id="SSF102405">
    <property type="entry name" value="MCP/YpsA-like"/>
    <property type="match status" value="1"/>
</dbReference>
<reference evidence="1 2" key="1">
    <citation type="journal article" date="2015" name="Nature">
        <title>rRNA introns, odd ribosomes, and small enigmatic genomes across a large radiation of phyla.</title>
        <authorList>
            <person name="Brown C.T."/>
            <person name="Hug L.A."/>
            <person name="Thomas B.C."/>
            <person name="Sharon I."/>
            <person name="Castelle C.J."/>
            <person name="Singh A."/>
            <person name="Wilkins M.J."/>
            <person name="Williams K.H."/>
            <person name="Banfield J.F."/>
        </authorList>
    </citation>
    <scope>NUCLEOTIDE SEQUENCE [LARGE SCALE GENOMIC DNA]</scope>
</reference>
<comment type="caution">
    <text evidence="1">The sequence shown here is derived from an EMBL/GenBank/DDBJ whole genome shotgun (WGS) entry which is preliminary data.</text>
</comment>
<dbReference type="Proteomes" id="UP000034894">
    <property type="component" value="Unassembled WGS sequence"/>
</dbReference>
<dbReference type="GO" id="GO:0005829">
    <property type="term" value="C:cytosol"/>
    <property type="evidence" value="ECO:0007669"/>
    <property type="project" value="TreeGrafter"/>
</dbReference>
<evidence type="ECO:0008006" key="3">
    <source>
        <dbReference type="Google" id="ProtNLM"/>
    </source>
</evidence>
<gene>
    <name evidence="1" type="ORF">UV73_C0010G0044</name>
</gene>
<dbReference type="InterPro" id="IPR052341">
    <property type="entry name" value="LOG_family_nucleotidases"/>
</dbReference>
<dbReference type="PANTHER" id="PTHR43393:SF3">
    <property type="entry name" value="LYSINE DECARBOXYLASE-LIKE PROTEIN"/>
    <property type="match status" value="1"/>
</dbReference>
<dbReference type="EMBL" id="LCFP01000010">
    <property type="protein sequence ID" value="KKS96459.1"/>
    <property type="molecule type" value="Genomic_DNA"/>
</dbReference>
<dbReference type="AlphaFoldDB" id="A0A0G1DFN8"/>
<evidence type="ECO:0000313" key="1">
    <source>
        <dbReference type="EMBL" id="KKS96459.1"/>
    </source>
</evidence>
<evidence type="ECO:0000313" key="2">
    <source>
        <dbReference type="Proteomes" id="UP000034894"/>
    </source>
</evidence>
<proteinExistence type="predicted"/>
<protein>
    <recommendedName>
        <fullName evidence="3">Cytokinin riboside 5'-monophosphate phosphoribohydrolase</fullName>
    </recommendedName>
</protein>
<dbReference type="STRING" id="1618443.UV73_C0010G0044"/>
<dbReference type="PANTHER" id="PTHR43393">
    <property type="entry name" value="CYTOKININ RIBOSIDE 5'-MONOPHOSPHATE PHOSPHORIBOHYDROLASE"/>
    <property type="match status" value="1"/>
</dbReference>
<organism evidence="1 2">
    <name type="scientific">Candidatus Gottesmanbacteria bacterium GW2011_GWA2_43_14</name>
    <dbReference type="NCBI Taxonomy" id="1618443"/>
    <lineage>
        <taxon>Bacteria</taxon>
        <taxon>Candidatus Gottesmaniibacteriota</taxon>
    </lineage>
</organism>
<name>A0A0G1DFN8_9BACT</name>
<dbReference type="Pfam" id="PF03641">
    <property type="entry name" value="Lysine_decarbox"/>
    <property type="match status" value="1"/>
</dbReference>
<sequence>MSSGIVGSLASIFFSYIIDDVRNIVVFAGNDCVKVKEEYYYSLAYELGQQLAGKNYQVITGGGPGLMNEVMRGAYDAGGKTESVCLVVNGREFSKFSHKKIIYHSLVRRQTKLISLADGFVALPGGIGTYYEIMAVLAMKRKMEISRQSPLVLLSDYFNEFEPLIDKMIDEGFIGREISAFFKFAASPGETVNMLEAAFAGEEQPE</sequence>
<dbReference type="Gene3D" id="3.40.50.450">
    <property type="match status" value="1"/>
</dbReference>
<accession>A0A0G1DFN8</accession>